<reference evidence="3 4" key="1">
    <citation type="submission" date="2024-04" db="EMBL/GenBank/DDBJ databases">
        <title>Phyllosticta paracitricarpa is synonymous to the EU quarantine fungus P. citricarpa based on phylogenomic analyses.</title>
        <authorList>
            <consortium name="Lawrence Berkeley National Laboratory"/>
            <person name="Van Ingen-Buijs V.A."/>
            <person name="Van Westerhoven A.C."/>
            <person name="Haridas S."/>
            <person name="Skiadas P."/>
            <person name="Martin F."/>
            <person name="Groenewald J.Z."/>
            <person name="Crous P.W."/>
            <person name="Seidl M.F."/>
        </authorList>
    </citation>
    <scope>NUCLEOTIDE SEQUENCE [LARGE SCALE GENOMIC DNA]</scope>
    <source>
        <strain evidence="3 4">CBS 123371</strain>
    </source>
</reference>
<organism evidence="3 4">
    <name type="scientific">Phyllosticta citriasiana</name>
    <dbReference type="NCBI Taxonomy" id="595635"/>
    <lineage>
        <taxon>Eukaryota</taxon>
        <taxon>Fungi</taxon>
        <taxon>Dikarya</taxon>
        <taxon>Ascomycota</taxon>
        <taxon>Pezizomycotina</taxon>
        <taxon>Dothideomycetes</taxon>
        <taxon>Dothideomycetes incertae sedis</taxon>
        <taxon>Botryosphaeriales</taxon>
        <taxon>Phyllostictaceae</taxon>
        <taxon>Phyllosticta</taxon>
    </lineage>
</organism>
<dbReference type="Proteomes" id="UP001363622">
    <property type="component" value="Unassembled WGS sequence"/>
</dbReference>
<evidence type="ECO:0000256" key="2">
    <source>
        <dbReference type="SAM" id="MobiDB-lite"/>
    </source>
</evidence>
<evidence type="ECO:0000313" key="4">
    <source>
        <dbReference type="Proteomes" id="UP001363622"/>
    </source>
</evidence>
<accession>A0ABR1L147</accession>
<keyword evidence="4" id="KW-1185">Reference proteome</keyword>
<proteinExistence type="predicted"/>
<keyword evidence="1" id="KW-0175">Coiled coil</keyword>
<feature type="coiled-coil region" evidence="1">
    <location>
        <begin position="210"/>
        <end position="237"/>
    </location>
</feature>
<sequence length="340" mass="38199">MPVQKGRAPKLSTIGKRARGRPPLSAKSNPPVATKTAPNNALGKKRPRQPAPDPVEDELQDESGTSPVRRQTKKQRSVSRDHVKKHSAEESTSARRLPKPRIKFPHLKAQTRNIPKSTIASKWKAASIPAQQAARNLLVTAKRVVMLDRHDNKRRTEAEINLASVLRNLEKKLPRVPFPPRTRESHFDLDKVMEHNRTLENDLTPATHAVELLEAAVEEERDRLHEDRQLLARLEEDGRKEDSFQRRTIKMHPLLKEPHGAVSDGPEHLHLVAPRALEQQEQTDWGHDEDLQPLLGQLRGHLLSLKTNTAQVEGLEGAMGEAYAALDGALTNHDFLRGSV</sequence>
<evidence type="ECO:0000256" key="1">
    <source>
        <dbReference type="SAM" id="Coils"/>
    </source>
</evidence>
<dbReference type="EMBL" id="JBBPHU010000001">
    <property type="protein sequence ID" value="KAK7524720.1"/>
    <property type="molecule type" value="Genomic_DNA"/>
</dbReference>
<dbReference type="InterPro" id="IPR025212">
    <property type="entry name" value="CAD_CENP-Q"/>
</dbReference>
<feature type="compositionally biased region" description="Basic and acidic residues" evidence="2">
    <location>
        <begin position="78"/>
        <end position="93"/>
    </location>
</feature>
<feature type="region of interest" description="Disordered" evidence="2">
    <location>
        <begin position="1"/>
        <end position="104"/>
    </location>
</feature>
<protein>
    <submittedName>
        <fullName evidence="3">CENP-Q, a CENPA-CAD centromere complex subunit-domain-containing protein</fullName>
    </submittedName>
</protein>
<name>A0ABR1L147_9PEZI</name>
<comment type="caution">
    <text evidence="3">The sequence shown here is derived from an EMBL/GenBank/DDBJ whole genome shotgun (WGS) entry which is preliminary data.</text>
</comment>
<gene>
    <name evidence="3" type="ORF">IWZ03DRAFT_367919</name>
</gene>
<dbReference type="Pfam" id="PF13094">
    <property type="entry name" value="CENP-Q"/>
    <property type="match status" value="1"/>
</dbReference>
<evidence type="ECO:0000313" key="3">
    <source>
        <dbReference type="EMBL" id="KAK7524720.1"/>
    </source>
</evidence>